<evidence type="ECO:0000256" key="4">
    <source>
        <dbReference type="ARBA" id="ARBA00022737"/>
    </source>
</evidence>
<keyword evidence="14" id="KW-1185">Reference proteome</keyword>
<name>A0A6P3W8R9_CLUHA</name>
<evidence type="ECO:0000313" key="14">
    <source>
        <dbReference type="Proteomes" id="UP000515152"/>
    </source>
</evidence>
<feature type="domain" description="C2H2-type" evidence="13">
    <location>
        <begin position="436"/>
        <end position="463"/>
    </location>
</feature>
<keyword evidence="3" id="KW-0479">Metal-binding</keyword>
<dbReference type="PROSITE" id="PS50157">
    <property type="entry name" value="ZINC_FINGER_C2H2_2"/>
    <property type="match status" value="3"/>
</dbReference>
<feature type="region of interest" description="Disordered" evidence="12">
    <location>
        <begin position="192"/>
        <end position="260"/>
    </location>
</feature>
<comment type="subcellular location">
    <subcellularLocation>
        <location evidence="1">Nucleus</location>
    </subcellularLocation>
</comment>
<gene>
    <name evidence="15" type="primary">si:ch73-109d9.3</name>
</gene>
<evidence type="ECO:0000256" key="3">
    <source>
        <dbReference type="ARBA" id="ARBA00022723"/>
    </source>
</evidence>
<feature type="compositionally biased region" description="Basic and acidic residues" evidence="12">
    <location>
        <begin position="86"/>
        <end position="103"/>
    </location>
</feature>
<dbReference type="InterPro" id="IPR036236">
    <property type="entry name" value="Znf_C2H2_sf"/>
</dbReference>
<keyword evidence="10" id="KW-0539">Nucleus</keyword>
<keyword evidence="9" id="KW-0804">Transcription</keyword>
<evidence type="ECO:0000256" key="9">
    <source>
        <dbReference type="ARBA" id="ARBA00023163"/>
    </source>
</evidence>
<dbReference type="FunFam" id="3.30.160.60:FF:000770">
    <property type="entry name" value="zinc finger protein 16"/>
    <property type="match status" value="1"/>
</dbReference>
<sequence length="490" mass="54613">MSEAVIITFQTQLSNVLETILKSAMYEITRLVEDSLLEEVGHGKQEVEVLRRRLQLSELKLKERECEKSRRGKCTDCGRSVMPNDESQHGGEEGHVMKQEDGPPGKWSSCGREASEAEHEILSSGSDREFKVIELDVVQPADLVKKEVITDPSTSQDTEPRIVHSFSGDHQKAQRESFGVLSDCLLSEPVTKQLDMKNRKSGQSNQDEGPSRNHPIRTQTGPDFKSDHTKPSSSQHQSASSPQSSTDSLNTRHHTGATDSVLVKQEVVVVYPQWREEDTPRENVVLSPSKVNRSRVDIAPQTSPSCPQAEGVMKIPQPQPMERHEPVRKHNPALAQPIGVTSSNLASGDVDRNASFYKSSATRPTQLHHHQRVYTGGRRIGSIHLGRGYAQMAGIKTHLSHHAAKAPHSCNQCGKGFSHLSHLRAHQQTHTGERPFCCALCGRSFTKLSNLKAHCRVHTGERPYICSDCGKRFTQKCNLKRHQRIHTAHL</sequence>
<dbReference type="PANTHER" id="PTHR24388">
    <property type="entry name" value="ZINC FINGER PROTEIN"/>
    <property type="match status" value="1"/>
</dbReference>
<feature type="domain" description="C2H2-type" evidence="13">
    <location>
        <begin position="464"/>
        <end position="490"/>
    </location>
</feature>
<dbReference type="GO" id="GO:0000978">
    <property type="term" value="F:RNA polymerase II cis-regulatory region sequence-specific DNA binding"/>
    <property type="evidence" value="ECO:0007669"/>
    <property type="project" value="TreeGrafter"/>
</dbReference>
<dbReference type="InterPro" id="IPR013087">
    <property type="entry name" value="Znf_C2H2_type"/>
</dbReference>
<dbReference type="Proteomes" id="UP000515152">
    <property type="component" value="Chromosome 22"/>
</dbReference>
<feature type="domain" description="C2H2-type" evidence="13">
    <location>
        <begin position="408"/>
        <end position="435"/>
    </location>
</feature>
<dbReference type="FunFam" id="3.30.160.60:FF:000508">
    <property type="entry name" value="Myeloid zinc finger 1"/>
    <property type="match status" value="1"/>
</dbReference>
<dbReference type="FunFam" id="3.30.160.60:FF:000358">
    <property type="entry name" value="zinc finger protein 24"/>
    <property type="match status" value="1"/>
</dbReference>
<reference evidence="15" key="1">
    <citation type="submission" date="2025-08" db="UniProtKB">
        <authorList>
            <consortium name="RefSeq"/>
        </authorList>
    </citation>
    <scope>IDENTIFICATION</scope>
</reference>
<dbReference type="KEGG" id="char:105908507"/>
<dbReference type="GO" id="GO:0005634">
    <property type="term" value="C:nucleus"/>
    <property type="evidence" value="ECO:0007669"/>
    <property type="project" value="UniProtKB-SubCell"/>
</dbReference>
<evidence type="ECO:0000256" key="10">
    <source>
        <dbReference type="ARBA" id="ARBA00023242"/>
    </source>
</evidence>
<dbReference type="Gene3D" id="3.30.160.60">
    <property type="entry name" value="Classic Zinc Finger"/>
    <property type="match status" value="3"/>
</dbReference>
<dbReference type="OrthoDB" id="8922241at2759"/>
<comment type="similarity">
    <text evidence="2">Belongs to the krueppel C2H2-type zinc-finger protein family.</text>
</comment>
<organism evidence="14 15">
    <name type="scientific">Clupea harengus</name>
    <name type="common">Atlantic herring</name>
    <dbReference type="NCBI Taxonomy" id="7950"/>
    <lineage>
        <taxon>Eukaryota</taxon>
        <taxon>Metazoa</taxon>
        <taxon>Chordata</taxon>
        <taxon>Craniata</taxon>
        <taxon>Vertebrata</taxon>
        <taxon>Euteleostomi</taxon>
        <taxon>Actinopterygii</taxon>
        <taxon>Neopterygii</taxon>
        <taxon>Teleostei</taxon>
        <taxon>Clupei</taxon>
        <taxon>Clupeiformes</taxon>
        <taxon>Clupeoidei</taxon>
        <taxon>Clupeidae</taxon>
        <taxon>Clupea</taxon>
    </lineage>
</organism>
<dbReference type="SMART" id="SM00355">
    <property type="entry name" value="ZnF_C2H2"/>
    <property type="match status" value="3"/>
</dbReference>
<feature type="compositionally biased region" description="Low complexity" evidence="12">
    <location>
        <begin position="232"/>
        <end position="248"/>
    </location>
</feature>
<feature type="compositionally biased region" description="Basic and acidic residues" evidence="12">
    <location>
        <begin position="113"/>
        <end position="124"/>
    </location>
</feature>
<keyword evidence="6" id="KW-0862">Zinc</keyword>
<proteinExistence type="inferred from homology"/>
<dbReference type="RefSeq" id="XP_012692486.2">
    <property type="nucleotide sequence ID" value="XM_012837032.3"/>
</dbReference>
<keyword evidence="7" id="KW-0805">Transcription regulation</keyword>
<dbReference type="PROSITE" id="PS00028">
    <property type="entry name" value="ZINC_FINGER_C2H2_1"/>
    <property type="match status" value="3"/>
</dbReference>
<evidence type="ECO:0000256" key="7">
    <source>
        <dbReference type="ARBA" id="ARBA00023015"/>
    </source>
</evidence>
<accession>A0A6P3W8R9</accession>
<evidence type="ECO:0000256" key="2">
    <source>
        <dbReference type="ARBA" id="ARBA00006991"/>
    </source>
</evidence>
<protein>
    <submittedName>
        <fullName evidence="15">Histone-lysine N-methyltransferase PRDM9</fullName>
    </submittedName>
</protein>
<dbReference type="InterPro" id="IPR050527">
    <property type="entry name" value="Snail/Krueppel_Znf"/>
</dbReference>
<keyword evidence="5 11" id="KW-0863">Zinc-finger</keyword>
<dbReference type="AlphaFoldDB" id="A0A6P3W8R9"/>
<evidence type="ECO:0000256" key="6">
    <source>
        <dbReference type="ARBA" id="ARBA00022833"/>
    </source>
</evidence>
<feature type="region of interest" description="Disordered" evidence="12">
    <location>
        <begin position="73"/>
        <end position="124"/>
    </location>
</feature>
<evidence type="ECO:0000256" key="11">
    <source>
        <dbReference type="PROSITE-ProRule" id="PRU00042"/>
    </source>
</evidence>
<dbReference type="GO" id="GO:0008270">
    <property type="term" value="F:zinc ion binding"/>
    <property type="evidence" value="ECO:0007669"/>
    <property type="project" value="UniProtKB-KW"/>
</dbReference>
<evidence type="ECO:0000256" key="12">
    <source>
        <dbReference type="SAM" id="MobiDB-lite"/>
    </source>
</evidence>
<evidence type="ECO:0000313" key="15">
    <source>
        <dbReference type="RefSeq" id="XP_012692486.2"/>
    </source>
</evidence>
<dbReference type="GeneID" id="105908507"/>
<evidence type="ECO:0000259" key="13">
    <source>
        <dbReference type="PROSITE" id="PS50157"/>
    </source>
</evidence>
<dbReference type="PANTHER" id="PTHR24388:SF54">
    <property type="entry name" value="PROTEIN ESCARGOT"/>
    <property type="match status" value="1"/>
</dbReference>
<dbReference type="GO" id="GO:0000981">
    <property type="term" value="F:DNA-binding transcription factor activity, RNA polymerase II-specific"/>
    <property type="evidence" value="ECO:0007669"/>
    <property type="project" value="TreeGrafter"/>
</dbReference>
<dbReference type="SUPFAM" id="SSF57667">
    <property type="entry name" value="beta-beta-alpha zinc fingers"/>
    <property type="match status" value="2"/>
</dbReference>
<keyword evidence="8" id="KW-0238">DNA-binding</keyword>
<dbReference type="Pfam" id="PF00096">
    <property type="entry name" value="zf-C2H2"/>
    <property type="match status" value="2"/>
</dbReference>
<evidence type="ECO:0000256" key="1">
    <source>
        <dbReference type="ARBA" id="ARBA00004123"/>
    </source>
</evidence>
<dbReference type="GO" id="GO:0042802">
    <property type="term" value="F:identical protein binding"/>
    <property type="evidence" value="ECO:0007669"/>
    <property type="project" value="UniProtKB-ARBA"/>
</dbReference>
<evidence type="ECO:0000256" key="8">
    <source>
        <dbReference type="ARBA" id="ARBA00023125"/>
    </source>
</evidence>
<evidence type="ECO:0000256" key="5">
    <source>
        <dbReference type="ARBA" id="ARBA00022771"/>
    </source>
</evidence>
<keyword evidence="4" id="KW-0677">Repeat</keyword>